<dbReference type="Pfam" id="PF11154">
    <property type="entry name" value="DUF2934"/>
    <property type="match status" value="1"/>
</dbReference>
<organism evidence="1 2">
    <name type="scientific">Agrobacterium pusense</name>
    <dbReference type="NCBI Taxonomy" id="648995"/>
    <lineage>
        <taxon>Bacteria</taxon>
        <taxon>Pseudomonadati</taxon>
        <taxon>Pseudomonadota</taxon>
        <taxon>Alphaproteobacteria</taxon>
        <taxon>Hyphomicrobiales</taxon>
        <taxon>Rhizobiaceae</taxon>
        <taxon>Rhizobium/Agrobacterium group</taxon>
        <taxon>Agrobacterium</taxon>
    </lineage>
</organism>
<dbReference type="AlphaFoldDB" id="A0AA44EPT4"/>
<proteinExistence type="predicted"/>
<reference evidence="1" key="1">
    <citation type="submission" date="2019-07" db="EMBL/GenBank/DDBJ databases">
        <title>FDA dAtabase for Regulatory Grade micrObial Sequences (FDA-ARGOS): Supporting development and validation of Infectious Disease Dx tests.</title>
        <authorList>
            <person name="Bachman M."/>
            <person name="Young C."/>
            <person name="Tallon L."/>
            <person name="Sadzewicz L."/>
            <person name="Vavikolanu K."/>
            <person name="Mehta A."/>
            <person name="Aluvathingal J."/>
            <person name="Nadendla S."/>
            <person name="Nandy P."/>
            <person name="Geyer C."/>
            <person name="Yan Y."/>
            <person name="Sichtig H."/>
        </authorList>
    </citation>
    <scope>NUCLEOTIDE SEQUENCE</scope>
    <source>
        <strain evidence="1">FDAARGOS_618</strain>
    </source>
</reference>
<name>A0AA44EPT4_9HYPH</name>
<gene>
    <name evidence="1" type="ORF">FOB26_23680</name>
</gene>
<evidence type="ECO:0000313" key="2">
    <source>
        <dbReference type="Proteomes" id="UP001155820"/>
    </source>
</evidence>
<dbReference type="InterPro" id="IPR021327">
    <property type="entry name" value="DUF2934"/>
</dbReference>
<comment type="caution">
    <text evidence="1">The sequence shown here is derived from an EMBL/GenBank/DDBJ whole genome shotgun (WGS) entry which is preliminary data.</text>
</comment>
<evidence type="ECO:0000313" key="1">
    <source>
        <dbReference type="EMBL" id="NRF22062.1"/>
    </source>
</evidence>
<sequence>MSDTDTVTDQNPLRVAIEVRAYEIWLHEGCPEGHDFDHWLQAEQEITGLVAAEADGLADPTKKKAKKEQPAT</sequence>
<dbReference type="RefSeq" id="WP_035227377.1">
    <property type="nucleotide sequence ID" value="NZ_JABRWL010000006.1"/>
</dbReference>
<protein>
    <submittedName>
        <fullName evidence="1">DUF2934 domain-containing protein</fullName>
    </submittedName>
</protein>
<dbReference type="EMBL" id="JABRWM010000006">
    <property type="protein sequence ID" value="NRF22062.1"/>
    <property type="molecule type" value="Genomic_DNA"/>
</dbReference>
<keyword evidence="2" id="KW-1185">Reference proteome</keyword>
<accession>A0AA44EPT4</accession>
<dbReference type="Proteomes" id="UP001155820">
    <property type="component" value="Unassembled WGS sequence"/>
</dbReference>